<dbReference type="EMBL" id="JANBUN010001912">
    <property type="protein sequence ID" value="KAJ2796308.1"/>
    <property type="molecule type" value="Genomic_DNA"/>
</dbReference>
<comment type="caution">
    <text evidence="1">The sequence shown here is derived from an EMBL/GenBank/DDBJ whole genome shotgun (WGS) entry which is preliminary data.</text>
</comment>
<evidence type="ECO:0000313" key="2">
    <source>
        <dbReference type="Proteomes" id="UP001140087"/>
    </source>
</evidence>
<feature type="non-terminal residue" evidence="1">
    <location>
        <position position="279"/>
    </location>
</feature>
<reference evidence="1" key="1">
    <citation type="submission" date="2022-07" db="EMBL/GenBank/DDBJ databases">
        <title>Phylogenomic reconstructions and comparative analyses of Kickxellomycotina fungi.</title>
        <authorList>
            <person name="Reynolds N.K."/>
            <person name="Stajich J.E."/>
            <person name="Barry K."/>
            <person name="Grigoriev I.V."/>
            <person name="Crous P."/>
            <person name="Smith M.E."/>
        </authorList>
    </citation>
    <scope>NUCLEOTIDE SEQUENCE</scope>
    <source>
        <strain evidence="1">BCRC 34780</strain>
    </source>
</reference>
<protein>
    <submittedName>
        <fullName evidence="1">Uncharacterized protein</fullName>
    </submittedName>
</protein>
<keyword evidence="2" id="KW-1185">Reference proteome</keyword>
<gene>
    <name evidence="1" type="ORF">H4R21_004767</name>
</gene>
<proteinExistence type="predicted"/>
<organism evidence="1 2">
    <name type="scientific">Coemansia helicoidea</name>
    <dbReference type="NCBI Taxonomy" id="1286919"/>
    <lineage>
        <taxon>Eukaryota</taxon>
        <taxon>Fungi</taxon>
        <taxon>Fungi incertae sedis</taxon>
        <taxon>Zoopagomycota</taxon>
        <taxon>Kickxellomycotina</taxon>
        <taxon>Kickxellomycetes</taxon>
        <taxon>Kickxellales</taxon>
        <taxon>Kickxellaceae</taxon>
        <taxon>Coemansia</taxon>
    </lineage>
</organism>
<sequence>MLYAVLMFACLDAQAHAALRTLAKRVFFVQEIQLIRLSWRRPLTLGDVWKLPERLGLFTIQREFKYNVEEPMFLLRAIIRMVWRPMLPLLSLRFLMELGDVAEVMVTGYLLQCFDSASEYPWYHGYGAALVLLLIKAVCIQNSRIDNLIEDEFSRMENTIRFELFRLPLEPSGQRKLADIRVPSRVMSDLPWLLTQLARTCVHILGFWPKFAALYFIVGWLAVIPIASMVVVMAINWGFAQLVGPSHHWSIDSDNCDDRASEVYQGIKAIKLFGWERMY</sequence>
<evidence type="ECO:0000313" key="1">
    <source>
        <dbReference type="EMBL" id="KAJ2796308.1"/>
    </source>
</evidence>
<accession>A0ACC1KVX0</accession>
<name>A0ACC1KVX0_9FUNG</name>
<dbReference type="Proteomes" id="UP001140087">
    <property type="component" value="Unassembled WGS sequence"/>
</dbReference>